<dbReference type="EMBL" id="AGXA01000011">
    <property type="protein sequence ID" value="EKU93941.1"/>
    <property type="molecule type" value="Genomic_DNA"/>
</dbReference>
<evidence type="ECO:0000313" key="1">
    <source>
        <dbReference type="EMBL" id="EKU93941.1"/>
    </source>
</evidence>
<accession>K9EDM6</accession>
<dbReference type="PANTHER" id="PTHR34547:SF1">
    <property type="entry name" value="YACP-LIKE NYN DOMAIN PROTEIN"/>
    <property type="match status" value="1"/>
</dbReference>
<dbReference type="OrthoDB" id="9792160at2"/>
<dbReference type="InterPro" id="IPR010298">
    <property type="entry name" value="YacP-like"/>
</dbReference>
<reference evidence="1 2" key="1">
    <citation type="submission" date="2012-09" db="EMBL/GenBank/DDBJ databases">
        <title>The Genome Sequence of Alloiococcus otitis ATCC 51267.</title>
        <authorList>
            <consortium name="The Broad Institute Genome Sequencing Platform"/>
            <person name="Earl A."/>
            <person name="Ward D."/>
            <person name="Feldgarden M."/>
            <person name="Gevers D."/>
            <person name="Huys G."/>
            <person name="Walker B."/>
            <person name="Young S.K."/>
            <person name="Zeng Q."/>
            <person name="Gargeya S."/>
            <person name="Fitzgerald M."/>
            <person name="Haas B."/>
            <person name="Abouelleil A."/>
            <person name="Alvarado L."/>
            <person name="Arachchi H.M."/>
            <person name="Berlin A.M."/>
            <person name="Chapman S.B."/>
            <person name="Goldberg J."/>
            <person name="Griggs A."/>
            <person name="Gujja S."/>
            <person name="Hansen M."/>
            <person name="Howarth C."/>
            <person name="Imamovic A."/>
            <person name="Larimer J."/>
            <person name="McCowen C."/>
            <person name="Montmayeur A."/>
            <person name="Murphy C."/>
            <person name="Neiman D."/>
            <person name="Pearson M."/>
            <person name="Priest M."/>
            <person name="Roberts A."/>
            <person name="Saif S."/>
            <person name="Shea T."/>
            <person name="Sisk P."/>
            <person name="Sykes S."/>
            <person name="Wortman J."/>
            <person name="Nusbaum C."/>
            <person name="Birren B."/>
        </authorList>
    </citation>
    <scope>NUCLEOTIDE SEQUENCE [LARGE SCALE GENOMIC DNA]</scope>
    <source>
        <strain evidence="1 2">ATCC 51267</strain>
    </source>
</reference>
<dbReference type="HOGENOM" id="CLU_101326_2_0_9"/>
<name>K9EDM6_9LACT</name>
<gene>
    <name evidence="1" type="ORF">HMPREF9698_00537</name>
</gene>
<dbReference type="PATRIC" id="fig|883081.3.peg.537"/>
<evidence type="ECO:0000313" key="2">
    <source>
        <dbReference type="Proteomes" id="UP000009875"/>
    </source>
</evidence>
<sequence>MKKEILYVDGYNMIGAWPNLVPLQRQNRIGDARDLLLDILSNYAKYTGMKIKLVFDAQFVPGITKRYDQYEVEVVFTREDQTADSYIEKAVGEENYLLSNVFVATSDLAEQWIVFQRGAVRKSANELWKDIKEANKKIQADTTLYQINNRKRHSPLSDKDQAALYQLYWKMVNKDKKPDQ</sequence>
<dbReference type="Pfam" id="PF05991">
    <property type="entry name" value="NYN_YacP"/>
    <property type="match status" value="1"/>
</dbReference>
<dbReference type="STRING" id="883081.HMPREF9698_00537"/>
<dbReference type="PANTHER" id="PTHR34547">
    <property type="entry name" value="YACP-LIKE NYN DOMAIN PROTEIN"/>
    <property type="match status" value="1"/>
</dbReference>
<protein>
    <recommendedName>
        <fullName evidence="3">NYN domain-containing protein</fullName>
    </recommendedName>
</protein>
<evidence type="ECO:0008006" key="3">
    <source>
        <dbReference type="Google" id="ProtNLM"/>
    </source>
</evidence>
<keyword evidence="2" id="KW-1185">Reference proteome</keyword>
<dbReference type="AlphaFoldDB" id="K9EDM6"/>
<proteinExistence type="predicted"/>
<comment type="caution">
    <text evidence="1">The sequence shown here is derived from an EMBL/GenBank/DDBJ whole genome shotgun (WGS) entry which is preliminary data.</text>
</comment>
<organism evidence="1 2">
    <name type="scientific">Alloiococcus otitis ATCC 51267</name>
    <dbReference type="NCBI Taxonomy" id="883081"/>
    <lineage>
        <taxon>Bacteria</taxon>
        <taxon>Bacillati</taxon>
        <taxon>Bacillota</taxon>
        <taxon>Bacilli</taxon>
        <taxon>Lactobacillales</taxon>
        <taxon>Carnobacteriaceae</taxon>
        <taxon>Alloiococcus</taxon>
    </lineage>
</organism>
<dbReference type="RefSeq" id="WP_003777128.1">
    <property type="nucleotide sequence ID" value="NZ_JH992958.1"/>
</dbReference>
<dbReference type="CDD" id="cd10912">
    <property type="entry name" value="PIN_YacP-like"/>
    <property type="match status" value="1"/>
</dbReference>
<dbReference type="Proteomes" id="UP000009875">
    <property type="component" value="Unassembled WGS sequence"/>
</dbReference>
<dbReference type="eggNOG" id="COG3688">
    <property type="taxonomic scope" value="Bacteria"/>
</dbReference>